<dbReference type="Pfam" id="PF10082">
    <property type="entry name" value="BBP2_2"/>
    <property type="match status" value="1"/>
</dbReference>
<feature type="signal peptide" evidence="1">
    <location>
        <begin position="1"/>
        <end position="20"/>
    </location>
</feature>
<dbReference type="SUPFAM" id="SSF56935">
    <property type="entry name" value="Porins"/>
    <property type="match status" value="1"/>
</dbReference>
<evidence type="ECO:0000313" key="3">
    <source>
        <dbReference type="Proteomes" id="UP000095228"/>
    </source>
</evidence>
<proteinExistence type="predicted"/>
<name>A0A1D8AS78_9BACT</name>
<protein>
    <recommendedName>
        <fullName evidence="4">Porin domain-containing protein</fullName>
    </recommendedName>
</protein>
<dbReference type="KEGG" id="obg:Verru16b_00785"/>
<dbReference type="Proteomes" id="UP000095228">
    <property type="component" value="Chromosome"/>
</dbReference>
<dbReference type="RefSeq" id="WP_069961057.1">
    <property type="nucleotide sequence ID" value="NZ_CP016094.1"/>
</dbReference>
<evidence type="ECO:0008006" key="4">
    <source>
        <dbReference type="Google" id="ProtNLM"/>
    </source>
</evidence>
<evidence type="ECO:0000256" key="1">
    <source>
        <dbReference type="SAM" id="SignalP"/>
    </source>
</evidence>
<organism evidence="2 3">
    <name type="scientific">Lacunisphaera limnophila</name>
    <dbReference type="NCBI Taxonomy" id="1838286"/>
    <lineage>
        <taxon>Bacteria</taxon>
        <taxon>Pseudomonadati</taxon>
        <taxon>Verrucomicrobiota</taxon>
        <taxon>Opitutia</taxon>
        <taxon>Opitutales</taxon>
        <taxon>Opitutaceae</taxon>
        <taxon>Lacunisphaera</taxon>
    </lineage>
</organism>
<gene>
    <name evidence="2" type="ORF">Verru16b_00785</name>
</gene>
<dbReference type="InterPro" id="IPR018759">
    <property type="entry name" value="BBP2_2"/>
</dbReference>
<keyword evidence="3" id="KW-1185">Reference proteome</keyword>
<evidence type="ECO:0000313" key="2">
    <source>
        <dbReference type="EMBL" id="AOS43730.1"/>
    </source>
</evidence>
<dbReference type="EMBL" id="CP016094">
    <property type="protein sequence ID" value="AOS43730.1"/>
    <property type="molecule type" value="Genomic_DNA"/>
</dbReference>
<dbReference type="OrthoDB" id="179373at2"/>
<dbReference type="STRING" id="1838286.Verru16b_00785"/>
<reference evidence="2 3" key="1">
    <citation type="submission" date="2016-06" db="EMBL/GenBank/DDBJ databases">
        <title>Three novel species with peptidoglycan cell walls form the new genus Lacunisphaera gen. nov. in the family Opitutaceae of the verrucomicrobial subdivision 4.</title>
        <authorList>
            <person name="Rast P."/>
            <person name="Gloeckner I."/>
            <person name="Jogler M."/>
            <person name="Boedeker C."/>
            <person name="Jeske O."/>
            <person name="Wiegand S."/>
            <person name="Reinhardt R."/>
            <person name="Schumann P."/>
            <person name="Rohde M."/>
            <person name="Spring S."/>
            <person name="Gloeckner F.O."/>
            <person name="Jogler C."/>
        </authorList>
    </citation>
    <scope>NUCLEOTIDE SEQUENCE [LARGE SCALE GENOMIC DNA]</scope>
    <source>
        <strain evidence="2 3">IG16b</strain>
    </source>
</reference>
<dbReference type="AlphaFoldDB" id="A0A1D8AS78"/>
<keyword evidence="1" id="KW-0732">Signal</keyword>
<sequence>MKHTARLAVIAALVSLSAKAAPFMAVGDGAELFVTAGLSVAFDDNVFLDSANESDDSIISFTPGVDLVFGKGSATTGNLYYREEIRRYSDNGNQDAELSSVGFNSSTDTGGSKFNLNGSYAQIAQNDNDIRIAGLIVRRDVSNLGAKAEFDLTAKTSLAIGLTYAGTDYSVASYTDNEISSLPVDVYYEATEKLDWSFGYRYRTTSQDGLAADFTDHFVNIGARGEFSPKLTGQVRVGYNTREFDAGGDDTGLGVDSSLSFAASEKTSIQLFLSNDFGNSGTGDSTKTFRWGGSVTSNLTEQWFAQASLSVDSTEYSTRDDDFVNGMLSVGYKYNQFVSFSASYAMRDNSSTSALAEFDNSVFTFGANVRY</sequence>
<accession>A0A1D8AS78</accession>
<feature type="chain" id="PRO_5009105132" description="Porin domain-containing protein" evidence="1">
    <location>
        <begin position="21"/>
        <end position="371"/>
    </location>
</feature>